<dbReference type="SUPFAM" id="SSF46689">
    <property type="entry name" value="Homeodomain-like"/>
    <property type="match status" value="1"/>
</dbReference>
<dbReference type="EMBL" id="HF571521">
    <property type="protein sequence ID" value="CCQ35011.1"/>
    <property type="molecule type" value="Genomic_DNA"/>
</dbReference>
<reference evidence="2 3" key="1">
    <citation type="journal article" date="2014" name="Environ. Microbiol.">
        <title>Halorhabdus tiamatea: proteogenomics and glycosidase activity measurements identify the first cultivated euryarchaeon from a deep-sea anoxic brine lake as potential polysaccharide degrader.</title>
        <authorList>
            <person name="Werner J."/>
            <person name="Ferrer M."/>
            <person name="Michel G."/>
            <person name="Mann A.J."/>
            <person name="Huang S."/>
            <person name="Juarez S."/>
            <person name="Ciordia S."/>
            <person name="Albar J.P."/>
            <person name="Alcaide M."/>
            <person name="La Cono V."/>
            <person name="Yakimov M.M."/>
            <person name="Antunes A."/>
            <person name="Taborda M."/>
            <person name="Da Costa M.S."/>
            <person name="Amann R.I."/>
            <person name="Gloeckner F.O."/>
            <person name="Golyshina O.V."/>
            <person name="Golyshin P.N."/>
            <person name="Teeling H."/>
        </authorList>
    </citation>
    <scope>NUCLEOTIDE SEQUENCE [LARGE SCALE GENOMIC DNA]</scope>
    <source>
        <strain evidence="3">SARL4B</strain>
        <plasmid evidence="2">pHTIA</plasmid>
    </source>
</reference>
<proteinExistence type="predicted"/>
<dbReference type="AlphaFoldDB" id="F7PHM2"/>
<organism evidence="2 3">
    <name type="scientific">Halorhabdus tiamatea SARL4B</name>
    <dbReference type="NCBI Taxonomy" id="1033806"/>
    <lineage>
        <taxon>Archaea</taxon>
        <taxon>Methanobacteriati</taxon>
        <taxon>Methanobacteriota</taxon>
        <taxon>Stenosarchaea group</taxon>
        <taxon>Halobacteria</taxon>
        <taxon>Halobacteriales</taxon>
        <taxon>Haloarculaceae</taxon>
        <taxon>Halorhabdus</taxon>
    </lineage>
</organism>
<evidence type="ECO:0000313" key="2">
    <source>
        <dbReference type="EMBL" id="CCQ35011.1"/>
    </source>
</evidence>
<feature type="region of interest" description="Disordered" evidence="1">
    <location>
        <begin position="139"/>
        <end position="178"/>
    </location>
</feature>
<geneLocation type="plasmid" evidence="2 3">
    <name>pHTIA</name>
</geneLocation>
<accession>F7PHM2</accession>
<dbReference type="Pfam" id="PF13565">
    <property type="entry name" value="HTH_32"/>
    <property type="match status" value="1"/>
</dbReference>
<dbReference type="HOGENOM" id="CLU_056788_3_1_2"/>
<gene>
    <name evidence="2" type="ORF">HTIA_p2909</name>
</gene>
<keyword evidence="2" id="KW-0614">Plasmid</keyword>
<dbReference type="Proteomes" id="UP000015381">
    <property type="component" value="Plasmid pHTIA"/>
</dbReference>
<evidence type="ECO:0000256" key="1">
    <source>
        <dbReference type="SAM" id="MobiDB-lite"/>
    </source>
</evidence>
<sequence length="178" mass="20813">MSVEELREYLTEVDGKTATQRIMVGINHKEGIPQTQLADWYDVSRTTIHNWLKRLERLEEEPLEDVIYDEKRPGRPSKLDDDERDRLEAVLDASPTVVGYDAVMWTPKLLQRYIEDTFDVEYSLSYVRELMHENDVTWRTADRSDTDQALQPDRESQDGSEDRTDDDPAPQRVHGCRS</sequence>
<keyword evidence="3" id="KW-1185">Reference proteome</keyword>
<dbReference type="InterPro" id="IPR009057">
    <property type="entry name" value="Homeodomain-like_sf"/>
</dbReference>
<feature type="compositionally biased region" description="Basic and acidic residues" evidence="1">
    <location>
        <begin position="139"/>
        <end position="162"/>
    </location>
</feature>
<dbReference type="KEGG" id="hti:HTIA_p2909"/>
<evidence type="ECO:0000313" key="3">
    <source>
        <dbReference type="Proteomes" id="UP000015381"/>
    </source>
</evidence>
<name>F7PHM2_9EURY</name>
<protein>
    <submittedName>
        <fullName evidence="2">Transposase</fullName>
    </submittedName>
</protein>